<name>A0A0F7F6L8_PAEDU</name>
<gene>
    <name evidence="1" type="ORF">VK70_00930</name>
</gene>
<dbReference type="SMR" id="A0A0F7F6L8"/>
<evidence type="ECO:0000313" key="1">
    <source>
        <dbReference type="EMBL" id="AKG33348.1"/>
    </source>
</evidence>
<reference evidence="1 2" key="1">
    <citation type="submission" date="2015-03" db="EMBL/GenBank/DDBJ databases">
        <authorList>
            <person name="Abdul Halim M."/>
        </authorList>
    </citation>
    <scope>NUCLEOTIDE SEQUENCE [LARGE SCALE GENOMIC DNA]</scope>
    <source>
        <strain evidence="1 2">ATCC 35681</strain>
    </source>
</reference>
<reference evidence="1 2" key="2">
    <citation type="journal article" date="2016" name="Genome Announc.">
        <title>Genome Sequence of a Gram-Positive Diazotroph, Paenibacillus durus Type Strain ATCC 35681.</title>
        <authorList>
            <person name="Halim M.A."/>
            <person name="Rahman A.Y."/>
            <person name="Sim K.S."/>
            <person name="Yam H.C."/>
            <person name="Rahim A.A."/>
            <person name="Ghazali A.H."/>
            <person name="Najimudin N."/>
        </authorList>
    </citation>
    <scope>NUCLEOTIDE SEQUENCE [LARGE SCALE GENOMIC DNA]</scope>
    <source>
        <strain evidence="1 2">ATCC 35681</strain>
    </source>
</reference>
<evidence type="ECO:0000313" key="2">
    <source>
        <dbReference type="Proteomes" id="UP000034189"/>
    </source>
</evidence>
<dbReference type="EMBL" id="CP011114">
    <property type="protein sequence ID" value="AKG33348.1"/>
    <property type="molecule type" value="Genomic_DNA"/>
</dbReference>
<accession>A0A0F7F6L8</accession>
<dbReference type="AlphaFoldDB" id="A0A0F7F6L8"/>
<sequence length="79" mass="9174">MFYFLCDEIATLDWTVALRQLIKLLHEIAVKTGKKTSALIKSQLQQSTPAVDRRFAQLHQGLSADFRLRKLSSKFEFFQ</sequence>
<proteinExistence type="predicted"/>
<dbReference type="HOGENOM" id="CLU_2602667_0_0_9"/>
<dbReference type="Proteomes" id="UP000034189">
    <property type="component" value="Chromosome"/>
</dbReference>
<dbReference type="PATRIC" id="fig|1333534.5.peg.206"/>
<protein>
    <submittedName>
        <fullName evidence="1">Uncharacterized protein</fullName>
    </submittedName>
</protein>
<organism evidence="1 2">
    <name type="scientific">Paenibacillus durus ATCC 35681</name>
    <dbReference type="NCBI Taxonomy" id="1333534"/>
    <lineage>
        <taxon>Bacteria</taxon>
        <taxon>Bacillati</taxon>
        <taxon>Bacillota</taxon>
        <taxon>Bacilli</taxon>
        <taxon>Bacillales</taxon>
        <taxon>Paenibacillaceae</taxon>
        <taxon>Paenibacillus</taxon>
    </lineage>
</organism>